<dbReference type="Proteomes" id="UP000494183">
    <property type="component" value="Unassembled WGS sequence"/>
</dbReference>
<proteinExistence type="predicted"/>
<gene>
    <name evidence="1" type="ORF">LMG6000_04797</name>
</gene>
<name>A0A6S7F772_9BURK</name>
<protein>
    <submittedName>
        <fullName evidence="1">Uncharacterized protein</fullName>
    </submittedName>
</protein>
<evidence type="ECO:0000313" key="2">
    <source>
        <dbReference type="Proteomes" id="UP000494183"/>
    </source>
</evidence>
<organism evidence="1 2">
    <name type="scientific">Achromobacter insolitus</name>
    <dbReference type="NCBI Taxonomy" id="217204"/>
    <lineage>
        <taxon>Bacteria</taxon>
        <taxon>Pseudomonadati</taxon>
        <taxon>Pseudomonadota</taxon>
        <taxon>Betaproteobacteria</taxon>
        <taxon>Burkholderiales</taxon>
        <taxon>Alcaligenaceae</taxon>
        <taxon>Achromobacter</taxon>
    </lineage>
</organism>
<sequence>MSGLLGFAALAILARAFLKGFAAAGRDDGVGESYADRFDKEWEEEWAREVREG</sequence>
<keyword evidence="2" id="KW-1185">Reference proteome</keyword>
<dbReference type="EMBL" id="CADILH010000008">
    <property type="protein sequence ID" value="CAB3936271.1"/>
    <property type="molecule type" value="Genomic_DNA"/>
</dbReference>
<evidence type="ECO:0000313" key="1">
    <source>
        <dbReference type="EMBL" id="CAB3936271.1"/>
    </source>
</evidence>
<dbReference type="RefSeq" id="WP_155523078.1">
    <property type="nucleotide sequence ID" value="NZ_CADILH010000008.1"/>
</dbReference>
<dbReference type="AlphaFoldDB" id="A0A6S7F772"/>
<accession>A0A6S7F772</accession>
<reference evidence="1 2" key="1">
    <citation type="submission" date="2020-04" db="EMBL/GenBank/DDBJ databases">
        <authorList>
            <person name="De Canck E."/>
        </authorList>
    </citation>
    <scope>NUCLEOTIDE SEQUENCE [LARGE SCALE GENOMIC DNA]</scope>
    <source>
        <strain evidence="1 2">LMG 6000</strain>
    </source>
</reference>